<evidence type="ECO:0000256" key="5">
    <source>
        <dbReference type="RuleBase" id="RU000383"/>
    </source>
</evidence>
<comment type="similarity">
    <text evidence="1">Belongs to the cyclin family. Cyclin AB subfamily.</text>
</comment>
<feature type="region of interest" description="Disordered" evidence="6">
    <location>
        <begin position="78"/>
        <end position="102"/>
    </location>
</feature>
<dbReference type="InterPro" id="IPR036915">
    <property type="entry name" value="Cyclin-like_sf"/>
</dbReference>
<reference evidence="9 10" key="1">
    <citation type="journal article" date="2014" name="Curr. Biol.">
        <title>The genome of the clonal raider ant Cerapachys biroi.</title>
        <authorList>
            <person name="Oxley P.R."/>
            <person name="Ji L."/>
            <person name="Fetter-Pruneda I."/>
            <person name="McKenzie S.K."/>
            <person name="Li C."/>
            <person name="Hu H."/>
            <person name="Zhang G."/>
            <person name="Kronauer D.J."/>
        </authorList>
    </citation>
    <scope>NUCLEOTIDE SEQUENCE [LARGE SCALE GENOMIC DNA]</scope>
</reference>
<protein>
    <submittedName>
        <fullName evidence="9">G2/mitotic-specific cyclin-B3</fullName>
    </submittedName>
</protein>
<keyword evidence="10" id="KW-1185">Reference proteome</keyword>
<dbReference type="OMA" id="QVCLSRW"/>
<dbReference type="FunFam" id="1.10.472.10:FF:000005">
    <property type="entry name" value="G2/mitotic-specific cyclin B"/>
    <property type="match status" value="1"/>
</dbReference>
<dbReference type="InterPro" id="IPR013763">
    <property type="entry name" value="Cyclin-like_dom"/>
</dbReference>
<dbReference type="GO" id="GO:0044772">
    <property type="term" value="P:mitotic cell cycle phase transition"/>
    <property type="evidence" value="ECO:0007669"/>
    <property type="project" value="InterPro"/>
</dbReference>
<feature type="region of interest" description="Disordered" evidence="6">
    <location>
        <begin position="208"/>
        <end position="229"/>
    </location>
</feature>
<dbReference type="OrthoDB" id="5590282at2759"/>
<organism evidence="9 10">
    <name type="scientific">Ooceraea biroi</name>
    <name type="common">Clonal raider ant</name>
    <name type="synonym">Cerapachys biroi</name>
    <dbReference type="NCBI Taxonomy" id="2015173"/>
    <lineage>
        <taxon>Eukaryota</taxon>
        <taxon>Metazoa</taxon>
        <taxon>Ecdysozoa</taxon>
        <taxon>Arthropoda</taxon>
        <taxon>Hexapoda</taxon>
        <taxon>Insecta</taxon>
        <taxon>Pterygota</taxon>
        <taxon>Neoptera</taxon>
        <taxon>Endopterygota</taxon>
        <taxon>Hymenoptera</taxon>
        <taxon>Apocrita</taxon>
        <taxon>Aculeata</taxon>
        <taxon>Formicoidea</taxon>
        <taxon>Formicidae</taxon>
        <taxon>Dorylinae</taxon>
        <taxon>Ooceraea</taxon>
    </lineage>
</organism>
<feature type="compositionally biased region" description="Basic and acidic residues" evidence="6">
    <location>
        <begin position="41"/>
        <end position="61"/>
    </location>
</feature>
<evidence type="ECO:0000259" key="8">
    <source>
        <dbReference type="SMART" id="SM01332"/>
    </source>
</evidence>
<evidence type="ECO:0000256" key="6">
    <source>
        <dbReference type="SAM" id="MobiDB-lite"/>
    </source>
</evidence>
<dbReference type="PANTHER" id="PTHR10177">
    <property type="entry name" value="CYCLINS"/>
    <property type="match status" value="1"/>
</dbReference>
<proteinExistence type="inferred from homology"/>
<dbReference type="PIRSF" id="PIRSF001771">
    <property type="entry name" value="Cyclin_A_B_D_E"/>
    <property type="match status" value="1"/>
</dbReference>
<dbReference type="SUPFAM" id="SSF47954">
    <property type="entry name" value="Cyclin-like"/>
    <property type="match status" value="2"/>
</dbReference>
<sequence>MAPPKVLLGQNRQNSAMALRTGMTTRSQNAVLTNILKHTGVTKDTRTKRKAEASPPKEKTSKRYAFANITNAITTSLAGQSHAPKKAVTHVKPRLESNATQKSVTSIAQKFTTNVAQKPATSVAQKPATSTVQKPATNAAQKVTITVHKSTTNVAQKSVTDVAKEATTSITIEKIPASTAENVTANVVEKPATEKTVAVAKVVPIKLKPPPRKSTVKKDEKTEVPNKVVNTNVRHSVDLEKSEDSSLYVSALEDVTDSTRRTRRSSNNKVDENENKAEKEEKCESPAAPAEEKVSAASRLMAIPEKEMPEGVQDFDGENWLDPFQVSHYAMDIFEYLKERECRFLISNYMEQQVCLSRWMRALLVDWMVEVQESFELNHETLYLAVKLVDLYLSKVTVSKETLQLLGAASLFISSKFDERIPPMVEDFLYICDGAYTQKELIKMEMSVLKVINFDLGIPLSYRFLRRYARCAKVSMPTLTLARYILEYSLMDYSFITFSDSKMAAAALLLALLMKDLGGWTPTLEYYSGYKIEDIRDICNLLNQGLHKKHKEALTTVRNKYSHKIFFEVAKLPLKETLDI</sequence>
<dbReference type="InterPro" id="IPR004367">
    <property type="entry name" value="Cyclin_C-dom"/>
</dbReference>
<evidence type="ECO:0000256" key="2">
    <source>
        <dbReference type="ARBA" id="ARBA00022618"/>
    </source>
</evidence>
<feature type="domain" description="Cyclin C-terminal" evidence="8">
    <location>
        <begin position="459"/>
        <end position="575"/>
    </location>
</feature>
<dbReference type="AlphaFoldDB" id="A0A026WFP8"/>
<evidence type="ECO:0000256" key="1">
    <source>
        <dbReference type="ARBA" id="ARBA00006955"/>
    </source>
</evidence>
<keyword evidence="3 5" id="KW-0195">Cyclin</keyword>
<evidence type="ECO:0000259" key="7">
    <source>
        <dbReference type="SMART" id="SM00385"/>
    </source>
</evidence>
<dbReference type="EMBL" id="KK107238">
    <property type="protein sequence ID" value="EZA54758.1"/>
    <property type="molecule type" value="Genomic_DNA"/>
</dbReference>
<feature type="region of interest" description="Disordered" evidence="6">
    <location>
        <begin position="254"/>
        <end position="296"/>
    </location>
</feature>
<dbReference type="Gene3D" id="1.10.472.10">
    <property type="entry name" value="Cyclin-like"/>
    <property type="match status" value="2"/>
</dbReference>
<dbReference type="Pfam" id="PF00134">
    <property type="entry name" value="Cyclin_N"/>
    <property type="match status" value="1"/>
</dbReference>
<keyword evidence="2" id="KW-0132">Cell division</keyword>
<dbReference type="GO" id="GO:0051301">
    <property type="term" value="P:cell division"/>
    <property type="evidence" value="ECO:0007669"/>
    <property type="project" value="UniProtKB-KW"/>
</dbReference>
<feature type="domain" description="Cyclin-like" evidence="7">
    <location>
        <begin position="366"/>
        <end position="450"/>
    </location>
</feature>
<evidence type="ECO:0000256" key="4">
    <source>
        <dbReference type="ARBA" id="ARBA00023306"/>
    </source>
</evidence>
<dbReference type="CDD" id="cd20508">
    <property type="entry name" value="CYCLIN_CCNB3_rpt1"/>
    <property type="match status" value="1"/>
</dbReference>
<evidence type="ECO:0000313" key="10">
    <source>
        <dbReference type="Proteomes" id="UP000053097"/>
    </source>
</evidence>
<dbReference type="STRING" id="2015173.A0A026WFP8"/>
<dbReference type="InterPro" id="IPR039361">
    <property type="entry name" value="Cyclin"/>
</dbReference>
<dbReference type="Pfam" id="PF02984">
    <property type="entry name" value="Cyclin_C"/>
    <property type="match status" value="1"/>
</dbReference>
<dbReference type="Proteomes" id="UP000053097">
    <property type="component" value="Unassembled WGS sequence"/>
</dbReference>
<evidence type="ECO:0000313" key="9">
    <source>
        <dbReference type="EMBL" id="EZA54758.1"/>
    </source>
</evidence>
<dbReference type="SMART" id="SM01332">
    <property type="entry name" value="Cyclin_C"/>
    <property type="match status" value="1"/>
</dbReference>
<dbReference type="SMART" id="SM00385">
    <property type="entry name" value="CYCLIN"/>
    <property type="match status" value="2"/>
</dbReference>
<accession>A0A026WFP8</accession>
<evidence type="ECO:0000256" key="3">
    <source>
        <dbReference type="ARBA" id="ARBA00023127"/>
    </source>
</evidence>
<feature type="domain" description="Cyclin-like" evidence="7">
    <location>
        <begin position="463"/>
        <end position="544"/>
    </location>
</feature>
<feature type="compositionally biased region" description="Basic residues" evidence="6">
    <location>
        <begin position="83"/>
        <end position="92"/>
    </location>
</feature>
<feature type="region of interest" description="Disordered" evidence="6">
    <location>
        <begin position="38"/>
        <end position="61"/>
    </location>
</feature>
<dbReference type="GO" id="GO:0016538">
    <property type="term" value="F:cyclin-dependent protein serine/threonine kinase regulator activity"/>
    <property type="evidence" value="ECO:0007669"/>
    <property type="project" value="InterPro"/>
</dbReference>
<gene>
    <name evidence="9" type="ORF">X777_05043</name>
</gene>
<dbReference type="InterPro" id="IPR046965">
    <property type="entry name" value="Cyclin_A/B-like"/>
</dbReference>
<feature type="compositionally biased region" description="Basic and acidic residues" evidence="6">
    <location>
        <begin position="269"/>
        <end position="294"/>
    </location>
</feature>
<keyword evidence="4" id="KW-0131">Cell cycle</keyword>
<name>A0A026WFP8_OOCBI</name>
<dbReference type="InterPro" id="IPR006671">
    <property type="entry name" value="Cyclin_N"/>
</dbReference>
<dbReference type="CDD" id="cd20510">
    <property type="entry name" value="CYCLIN_CCNB3_rpt2"/>
    <property type="match status" value="1"/>
</dbReference>